<sequence>MKGNSAQIKIEHKSFKVNGSTGNRNRAGAVEESRCAVARRGGDPLCGPSRARPDCPSRARSPQRAHPGAPAATSQMLRSDALASRCALSADACLPQPTAPLVRETRGVVYDRGEEIRETRAVVRR</sequence>
<feature type="region of interest" description="Disordered" evidence="1">
    <location>
        <begin position="39"/>
        <end position="77"/>
    </location>
</feature>
<name>A0A0A9CPV1_ARUDO</name>
<dbReference type="EMBL" id="GBRH01222465">
    <property type="protein sequence ID" value="JAD75430.1"/>
    <property type="molecule type" value="Transcribed_RNA"/>
</dbReference>
<reference evidence="2" key="1">
    <citation type="submission" date="2014-09" db="EMBL/GenBank/DDBJ databases">
        <authorList>
            <person name="Magalhaes I.L.F."/>
            <person name="Oliveira U."/>
            <person name="Santos F.R."/>
            <person name="Vidigal T.H.D.A."/>
            <person name="Brescovit A.D."/>
            <person name="Santos A.J."/>
        </authorList>
    </citation>
    <scope>NUCLEOTIDE SEQUENCE</scope>
    <source>
        <tissue evidence="2">Shoot tissue taken approximately 20 cm above the soil surface</tissue>
    </source>
</reference>
<evidence type="ECO:0000256" key="1">
    <source>
        <dbReference type="SAM" id="MobiDB-lite"/>
    </source>
</evidence>
<reference evidence="2" key="2">
    <citation type="journal article" date="2015" name="Data Brief">
        <title>Shoot transcriptome of the giant reed, Arundo donax.</title>
        <authorList>
            <person name="Barrero R.A."/>
            <person name="Guerrero F.D."/>
            <person name="Moolhuijzen P."/>
            <person name="Goolsby J.A."/>
            <person name="Tidwell J."/>
            <person name="Bellgard S.E."/>
            <person name="Bellgard M.I."/>
        </authorList>
    </citation>
    <scope>NUCLEOTIDE SEQUENCE</scope>
    <source>
        <tissue evidence="2">Shoot tissue taken approximately 20 cm above the soil surface</tissue>
    </source>
</reference>
<protein>
    <submittedName>
        <fullName evidence="2">Uncharacterized protein</fullName>
    </submittedName>
</protein>
<accession>A0A0A9CPV1</accession>
<proteinExistence type="predicted"/>
<evidence type="ECO:0000313" key="2">
    <source>
        <dbReference type="EMBL" id="JAD75430.1"/>
    </source>
</evidence>
<dbReference type="AlphaFoldDB" id="A0A0A9CPV1"/>
<organism evidence="2">
    <name type="scientific">Arundo donax</name>
    <name type="common">Giant reed</name>
    <name type="synonym">Donax arundinaceus</name>
    <dbReference type="NCBI Taxonomy" id="35708"/>
    <lineage>
        <taxon>Eukaryota</taxon>
        <taxon>Viridiplantae</taxon>
        <taxon>Streptophyta</taxon>
        <taxon>Embryophyta</taxon>
        <taxon>Tracheophyta</taxon>
        <taxon>Spermatophyta</taxon>
        <taxon>Magnoliopsida</taxon>
        <taxon>Liliopsida</taxon>
        <taxon>Poales</taxon>
        <taxon>Poaceae</taxon>
        <taxon>PACMAD clade</taxon>
        <taxon>Arundinoideae</taxon>
        <taxon>Arundineae</taxon>
        <taxon>Arundo</taxon>
    </lineage>
</organism>